<feature type="transmembrane region" description="Helical" evidence="7">
    <location>
        <begin position="558"/>
        <end position="578"/>
    </location>
</feature>
<feature type="transmembrane region" description="Helical" evidence="7">
    <location>
        <begin position="173"/>
        <end position="192"/>
    </location>
</feature>
<comment type="caution">
    <text evidence="9">The sequence shown here is derived from an EMBL/GenBank/DDBJ whole genome shotgun (WGS) entry which is preliminary data.</text>
</comment>
<keyword evidence="3" id="KW-1003">Cell membrane</keyword>
<dbReference type="PANTHER" id="PTHR33406:SF11">
    <property type="entry name" value="MEMBRANE PROTEIN SCO6666-RELATED"/>
    <property type="match status" value="1"/>
</dbReference>
<dbReference type="GO" id="GO:0005886">
    <property type="term" value="C:plasma membrane"/>
    <property type="evidence" value="ECO:0007669"/>
    <property type="project" value="UniProtKB-SubCell"/>
</dbReference>
<dbReference type="Proteomes" id="UP000305238">
    <property type="component" value="Unassembled WGS sequence"/>
</dbReference>
<dbReference type="Pfam" id="PF03176">
    <property type="entry name" value="MMPL"/>
    <property type="match status" value="2"/>
</dbReference>
<evidence type="ECO:0000256" key="4">
    <source>
        <dbReference type="ARBA" id="ARBA00022692"/>
    </source>
</evidence>
<feature type="transmembrane region" description="Helical" evidence="7">
    <location>
        <begin position="301"/>
        <end position="323"/>
    </location>
</feature>
<dbReference type="PANTHER" id="PTHR33406">
    <property type="entry name" value="MEMBRANE PROTEIN MJ1562-RELATED"/>
    <property type="match status" value="1"/>
</dbReference>
<keyword evidence="10" id="KW-1185">Reference proteome</keyword>
<dbReference type="PROSITE" id="PS50156">
    <property type="entry name" value="SSD"/>
    <property type="match status" value="1"/>
</dbReference>
<feature type="domain" description="SSD" evidence="8">
    <location>
        <begin position="197"/>
        <end position="322"/>
    </location>
</feature>
<evidence type="ECO:0000256" key="5">
    <source>
        <dbReference type="ARBA" id="ARBA00022989"/>
    </source>
</evidence>
<gene>
    <name evidence="9" type="ORF">ETD96_23670</name>
</gene>
<organism evidence="9 10">
    <name type="scientific">Actinomadura geliboluensis</name>
    <dbReference type="NCBI Taxonomy" id="882440"/>
    <lineage>
        <taxon>Bacteria</taxon>
        <taxon>Bacillati</taxon>
        <taxon>Actinomycetota</taxon>
        <taxon>Actinomycetes</taxon>
        <taxon>Streptosporangiales</taxon>
        <taxon>Thermomonosporaceae</taxon>
        <taxon>Actinomadura</taxon>
    </lineage>
</organism>
<evidence type="ECO:0000313" key="9">
    <source>
        <dbReference type="EMBL" id="TMR35168.1"/>
    </source>
</evidence>
<dbReference type="OrthoDB" id="7051771at2"/>
<evidence type="ECO:0000256" key="3">
    <source>
        <dbReference type="ARBA" id="ARBA00022475"/>
    </source>
</evidence>
<evidence type="ECO:0000256" key="6">
    <source>
        <dbReference type="ARBA" id="ARBA00023136"/>
    </source>
</evidence>
<dbReference type="SUPFAM" id="SSF82866">
    <property type="entry name" value="Multidrug efflux transporter AcrB transmembrane domain"/>
    <property type="match status" value="2"/>
</dbReference>
<dbReference type="AlphaFoldDB" id="A0A5S4GQD1"/>
<reference evidence="9 10" key="1">
    <citation type="submission" date="2019-05" db="EMBL/GenBank/DDBJ databases">
        <title>Draft genome sequence of Actinomadura geliboluensis A8036.</title>
        <authorList>
            <person name="Saricaoglu S."/>
            <person name="Isik K."/>
        </authorList>
    </citation>
    <scope>NUCLEOTIDE SEQUENCE [LARGE SCALE GENOMIC DNA]</scope>
    <source>
        <strain evidence="9 10">A8036</strain>
    </source>
</reference>
<evidence type="ECO:0000256" key="7">
    <source>
        <dbReference type="SAM" id="Phobius"/>
    </source>
</evidence>
<evidence type="ECO:0000256" key="2">
    <source>
        <dbReference type="ARBA" id="ARBA00010157"/>
    </source>
</evidence>
<proteinExistence type="inferred from homology"/>
<feature type="transmembrane region" description="Helical" evidence="7">
    <location>
        <begin position="271"/>
        <end position="289"/>
    </location>
</feature>
<evidence type="ECO:0000259" key="8">
    <source>
        <dbReference type="PROSITE" id="PS50156"/>
    </source>
</evidence>
<comment type="subcellular location">
    <subcellularLocation>
        <location evidence="1">Cell membrane</location>
        <topology evidence="1">Multi-pass membrane protein</topology>
    </subcellularLocation>
</comment>
<name>A0A5S4GQD1_9ACTN</name>
<dbReference type="InterPro" id="IPR000731">
    <property type="entry name" value="SSD"/>
</dbReference>
<dbReference type="EMBL" id="VCKZ01000184">
    <property type="protein sequence ID" value="TMR35168.1"/>
    <property type="molecule type" value="Genomic_DNA"/>
</dbReference>
<feature type="transmembrane region" description="Helical" evidence="7">
    <location>
        <begin position="500"/>
        <end position="522"/>
    </location>
</feature>
<comment type="similarity">
    <text evidence="2">Belongs to the resistance-nodulation-cell division (RND) (TC 2.A.6) family. MmpL subfamily.</text>
</comment>
<feature type="transmembrane region" description="Helical" evidence="7">
    <location>
        <begin position="527"/>
        <end position="546"/>
    </location>
</feature>
<dbReference type="RefSeq" id="WP_138638674.1">
    <property type="nucleotide sequence ID" value="NZ_VCKZ01000184.1"/>
</dbReference>
<dbReference type="InterPro" id="IPR004869">
    <property type="entry name" value="MMPL_dom"/>
</dbReference>
<evidence type="ECO:0000313" key="10">
    <source>
        <dbReference type="Proteomes" id="UP000305238"/>
    </source>
</evidence>
<keyword evidence="4 7" id="KW-0812">Transmembrane</keyword>
<dbReference type="Gene3D" id="1.20.1640.10">
    <property type="entry name" value="Multidrug efflux transporter AcrB transmembrane domain"/>
    <property type="match status" value="2"/>
</dbReference>
<keyword evidence="6 7" id="KW-0472">Membrane</keyword>
<feature type="transmembrane region" description="Helical" evidence="7">
    <location>
        <begin position="613"/>
        <end position="633"/>
    </location>
</feature>
<keyword evidence="5 7" id="KW-1133">Transmembrane helix</keyword>
<evidence type="ECO:0000256" key="1">
    <source>
        <dbReference type="ARBA" id="ARBA00004651"/>
    </source>
</evidence>
<feature type="transmembrane region" description="Helical" evidence="7">
    <location>
        <begin position="355"/>
        <end position="375"/>
    </location>
</feature>
<accession>A0A5S4GQD1</accession>
<protein>
    <submittedName>
        <fullName evidence="9">MMPL family transporter</fullName>
    </submittedName>
</protein>
<feature type="transmembrane region" description="Helical" evidence="7">
    <location>
        <begin position="223"/>
        <end position="244"/>
    </location>
</feature>
<dbReference type="InterPro" id="IPR050545">
    <property type="entry name" value="Mycobact_MmpL"/>
</dbReference>
<sequence length="700" mass="72406">MIRHVSGAARRHPVIVIVLWLAVTAVAFTAGNGVFTRLTTTVGTTPGSQSDRTAARLDRAGLNPPSLTAVVSGRPAGDPGLRRSVQRALAEIRGHPEVTGVEDPFGERAAKAVSGQSVLIGVGLAPGTPKRVEHRISARLKRIDAPRVVVAGDALTDAEFTEQAQADTRKAEIIAAPLLLVLLLLVFGALLAAALPLVIAVIGVSCTFGVLLVMSLVTDVSVSAIQVTTMLSIGLAVDYSLLFVQRYREERAPGGDAGAALEGSCLSAGRTIVFSGLTVSVSLLGMLLFKDPFLRSLGVAGASVVLIDMLAAVTLLPALLALVGHRVKPAKAKPRHGRVLAAVARTVQRAPLPTLLAVGAAFAVMAAPVFGMRLVTADPHSLPASTQTRQLQDAIAADFPAAAKPAAITVVTSLPPDDPALAALGGRIAEVPGVAAVRPGPSHGGLTVVNAIPEQATNSARTRHAVEAIRAMDDPRIQGVTGDAARLADYRDALAERAPIAAGAVMLVTFLLLFAFTGSVLLPFKAVLTNVLSVGAALGIVVWVFQDGHFVSAFGLPQLAGIDLTVPVITAAIAFGLSTDYEVFLLSRAREAWLDGGDPRRAVAAGLRRSGRVILAAALLIGVAFAGFLPAGFAPVKEIGLGLLLAIALDALAMRMLLVPAAMTLLGRAAWWAPGPLRRLHRRVEITEAPAAPGLASQRT</sequence>